<organism evidence="3 4">
    <name type="scientific">Methylobacterium oryzihabitans</name>
    <dbReference type="NCBI Taxonomy" id="2499852"/>
    <lineage>
        <taxon>Bacteria</taxon>
        <taxon>Pseudomonadati</taxon>
        <taxon>Pseudomonadota</taxon>
        <taxon>Alphaproteobacteria</taxon>
        <taxon>Hyphomicrobiales</taxon>
        <taxon>Methylobacteriaceae</taxon>
        <taxon>Methylobacterium</taxon>
    </lineage>
</organism>
<protein>
    <recommendedName>
        <fullName evidence="5">DUF4124 domain-containing protein</fullName>
    </recommendedName>
</protein>
<name>A0A3S2YSG2_9HYPH</name>
<dbReference type="AlphaFoldDB" id="A0A3S2YSG2"/>
<reference evidence="3 4" key="1">
    <citation type="submission" date="2019-01" db="EMBL/GenBank/DDBJ databases">
        <authorList>
            <person name="Chen W.-M."/>
        </authorList>
    </citation>
    <scope>NUCLEOTIDE SEQUENCE [LARGE SCALE GENOMIC DNA]</scope>
    <source>
        <strain evidence="3 4">TER-1</strain>
    </source>
</reference>
<evidence type="ECO:0008006" key="5">
    <source>
        <dbReference type="Google" id="ProtNLM"/>
    </source>
</evidence>
<feature type="signal peptide" evidence="2">
    <location>
        <begin position="1"/>
        <end position="19"/>
    </location>
</feature>
<keyword evidence="2" id="KW-0732">Signal</keyword>
<evidence type="ECO:0000256" key="2">
    <source>
        <dbReference type="SAM" id="SignalP"/>
    </source>
</evidence>
<feature type="region of interest" description="Disordered" evidence="1">
    <location>
        <begin position="55"/>
        <end position="79"/>
    </location>
</feature>
<dbReference type="EMBL" id="SACP01000010">
    <property type="protein sequence ID" value="RVU18083.1"/>
    <property type="molecule type" value="Genomic_DNA"/>
</dbReference>
<accession>A0A3S2YSG2</accession>
<gene>
    <name evidence="3" type="ORF">EOE48_11855</name>
</gene>
<sequence>MRLLLSFILLLAATAVPRANDLDDMPDLACAQASSDVERQQLKCRETTGSLVFSQGAATSDRAPTRWQSASPLDRSEDD</sequence>
<evidence type="ECO:0000256" key="1">
    <source>
        <dbReference type="SAM" id="MobiDB-lite"/>
    </source>
</evidence>
<evidence type="ECO:0000313" key="3">
    <source>
        <dbReference type="EMBL" id="RVU18083.1"/>
    </source>
</evidence>
<proteinExistence type="predicted"/>
<evidence type="ECO:0000313" key="4">
    <source>
        <dbReference type="Proteomes" id="UP000286997"/>
    </source>
</evidence>
<comment type="caution">
    <text evidence="3">The sequence shown here is derived from an EMBL/GenBank/DDBJ whole genome shotgun (WGS) entry which is preliminary data.</text>
</comment>
<dbReference type="Proteomes" id="UP000286997">
    <property type="component" value="Unassembled WGS sequence"/>
</dbReference>
<keyword evidence="4" id="KW-1185">Reference proteome</keyword>
<feature type="chain" id="PRO_5018616939" description="DUF4124 domain-containing protein" evidence="2">
    <location>
        <begin position="20"/>
        <end position="79"/>
    </location>
</feature>
<dbReference type="RefSeq" id="WP_127729193.1">
    <property type="nucleotide sequence ID" value="NZ_SACP01000010.1"/>
</dbReference>
<dbReference type="OrthoDB" id="8004174at2"/>